<evidence type="ECO:0000313" key="2">
    <source>
        <dbReference type="EMBL" id="MFA1771900.1"/>
    </source>
</evidence>
<dbReference type="AlphaFoldDB" id="A0A5M8Q9W1"/>
<sequence>MKYLITLLLSLLTVACEQNSREPVTSPQGAPTEAKTDSNNIFSITEVDEKHFRQAQKESNNGSFVDTALIKKSSGKIILLIQGYTRRDSFLVFLDKTFPDNEEADITFQYGGYYKKIDRHLLVTQHYEHNEYNLISNKGTKTPVWNEPQFTKDGQYFFCLRPYGLEGEPVGLQIWRIKKDQSDSFDPIELVKILELDQLLFNPKECLWNKQGDLVIKAGKLKDNFYPKEPSEEYYLKLKYK</sequence>
<reference evidence="1 3" key="1">
    <citation type="submission" date="2019-07" db="EMBL/GenBank/DDBJ databases">
        <authorList>
            <person name="Qu J.-H."/>
        </authorList>
    </citation>
    <scope>NUCLEOTIDE SEQUENCE [LARGE SCALE GENOMIC DNA]</scope>
    <source>
        <strain evidence="1 3">MDT1-10-3</strain>
    </source>
</reference>
<comment type="caution">
    <text evidence="1">The sequence shown here is derived from an EMBL/GenBank/DDBJ whole genome shotgun (WGS) entry which is preliminary data.</text>
</comment>
<reference evidence="2 4" key="3">
    <citation type="submission" date="2024-08" db="EMBL/GenBank/DDBJ databases">
        <authorList>
            <person name="Wei W."/>
        </authorList>
    </citation>
    <scope>NUCLEOTIDE SEQUENCE [LARGE SCALE GENOMIC DNA]</scope>
    <source>
        <strain evidence="2 4">XU2</strain>
    </source>
</reference>
<organism evidence="1 3">
    <name type="scientific">Rufibacter glacialis</name>
    <dbReference type="NCBI Taxonomy" id="1259555"/>
    <lineage>
        <taxon>Bacteria</taxon>
        <taxon>Pseudomonadati</taxon>
        <taxon>Bacteroidota</taxon>
        <taxon>Cytophagia</taxon>
        <taxon>Cytophagales</taxon>
        <taxon>Hymenobacteraceae</taxon>
        <taxon>Rufibacter</taxon>
    </lineage>
</organism>
<dbReference type="Proteomes" id="UP001570846">
    <property type="component" value="Unassembled WGS sequence"/>
</dbReference>
<protein>
    <recommendedName>
        <fullName evidence="5">Lipoprotein</fullName>
    </recommendedName>
</protein>
<dbReference type="RefSeq" id="WP_149099662.1">
    <property type="nucleotide sequence ID" value="NZ_BMMG01000006.1"/>
</dbReference>
<name>A0A5M8Q9W1_9BACT</name>
<dbReference type="EMBL" id="VKKZ01000023">
    <property type="protein sequence ID" value="KAA6431640.1"/>
    <property type="molecule type" value="Genomic_DNA"/>
</dbReference>
<gene>
    <name evidence="2" type="ORF">ACD591_11415</name>
    <name evidence="1" type="ORF">FOE74_16080</name>
</gene>
<accession>A0A5M8Q9W1</accession>
<proteinExistence type="predicted"/>
<dbReference type="Proteomes" id="UP000323866">
    <property type="component" value="Unassembled WGS sequence"/>
</dbReference>
<keyword evidence="4" id="KW-1185">Reference proteome</keyword>
<evidence type="ECO:0008006" key="5">
    <source>
        <dbReference type="Google" id="ProtNLM"/>
    </source>
</evidence>
<dbReference type="PROSITE" id="PS51257">
    <property type="entry name" value="PROKAR_LIPOPROTEIN"/>
    <property type="match status" value="1"/>
</dbReference>
<evidence type="ECO:0000313" key="4">
    <source>
        <dbReference type="Proteomes" id="UP001570846"/>
    </source>
</evidence>
<evidence type="ECO:0000313" key="3">
    <source>
        <dbReference type="Proteomes" id="UP000323866"/>
    </source>
</evidence>
<evidence type="ECO:0000313" key="1">
    <source>
        <dbReference type="EMBL" id="KAA6431640.1"/>
    </source>
</evidence>
<dbReference type="EMBL" id="JBGOGF010000005">
    <property type="protein sequence ID" value="MFA1771900.1"/>
    <property type="molecule type" value="Genomic_DNA"/>
</dbReference>
<dbReference type="OrthoDB" id="995425at2"/>
<reference evidence="1 3" key="2">
    <citation type="submission" date="2019-09" db="EMBL/GenBank/DDBJ databases">
        <title>A bacterium isolated from glacier soil.</title>
        <authorList>
            <person name="Liu Q."/>
        </authorList>
    </citation>
    <scope>NUCLEOTIDE SEQUENCE [LARGE SCALE GENOMIC DNA]</scope>
    <source>
        <strain evidence="1 3">MDT1-10-3</strain>
    </source>
</reference>